<dbReference type="PANTHER" id="PTHR31845">
    <property type="entry name" value="FINGER DOMAIN PROTEIN, PUTATIVE-RELATED"/>
    <property type="match status" value="1"/>
</dbReference>
<keyword evidence="5" id="KW-0539">Nucleus</keyword>
<dbReference type="CDD" id="cd00067">
    <property type="entry name" value="GAL4"/>
    <property type="match status" value="1"/>
</dbReference>
<evidence type="ECO:0000256" key="6">
    <source>
        <dbReference type="SAM" id="MobiDB-lite"/>
    </source>
</evidence>
<evidence type="ECO:0000313" key="9">
    <source>
        <dbReference type="Proteomes" id="UP001147782"/>
    </source>
</evidence>
<protein>
    <recommendedName>
        <fullName evidence="7">Zn(2)-C6 fungal-type domain-containing protein</fullName>
    </recommendedName>
</protein>
<dbReference type="SUPFAM" id="SSF57701">
    <property type="entry name" value="Zn2/Cys6 DNA-binding domain"/>
    <property type="match status" value="1"/>
</dbReference>
<dbReference type="GeneID" id="81441928"/>
<reference evidence="8" key="2">
    <citation type="journal article" date="2023" name="IMA Fungus">
        <title>Comparative genomic study of the Penicillium genus elucidates a diverse pangenome and 15 lateral gene transfer events.</title>
        <authorList>
            <person name="Petersen C."/>
            <person name="Sorensen T."/>
            <person name="Nielsen M.R."/>
            <person name="Sondergaard T.E."/>
            <person name="Sorensen J.L."/>
            <person name="Fitzpatrick D.A."/>
            <person name="Frisvad J.C."/>
            <person name="Nielsen K.L."/>
        </authorList>
    </citation>
    <scope>NUCLEOTIDE SEQUENCE</scope>
    <source>
        <strain evidence="8">IBT 29864</strain>
    </source>
</reference>
<feature type="region of interest" description="Disordered" evidence="6">
    <location>
        <begin position="111"/>
        <end position="134"/>
    </location>
</feature>
<dbReference type="AlphaFoldDB" id="A0A9W9RUK3"/>
<evidence type="ECO:0000256" key="5">
    <source>
        <dbReference type="ARBA" id="ARBA00023242"/>
    </source>
</evidence>
<keyword evidence="3" id="KW-0238">DNA-binding</keyword>
<sequence>MAFNQLQSGTPAPYGRACINCSRAKSKCILLAAGNGCERCQRLSKECRPSPTVRKRNGRSSASRTAQLEAKLDSIVSLLQTSGASTGIPTDWEATSPATAQHTSQSQASVSSCSFHSDGIPTPPATASPPRSSNSIEDLCAALPISPETAEQTLTFFRTENMKYLPYVHIPSHITSQQLRQEKPFFWLCIMAVLTPGSIQRESVFLKITEFIHQKLLVDVAPSMDMLLGIMTFISWTTYSRRPFLNFYAHIVMGLVCDLGINKPVPTEFSTMQAFKCAVGHKQNIPTTRTMEERRAALGCFLITSSIALTMSRIDALRWTPHMEESLSILMNAKECPEDERLVSLVKIHLVMDKVYHLQRDGDTHYSSTFYTKAFQSQLESVKGSIPSHLQQDRSILFYLANAELTIHEVALRAPSTPNSPELHRLESLYTSLHAAKSWLDLWLSVPTEQYMAVCFTIFFQFSRALVSLYRLSILEDPAWDKALVRNTANVLEYLDRMAYMMKKCADHIAVPHQPEWNIFEKGKTMVQCIKEGWEPKLMEIWYPSLPSNGVDNTLDPPNPAILADILPMSGFDDAWMMEVFGSM</sequence>
<dbReference type="OrthoDB" id="1600564at2759"/>
<evidence type="ECO:0000256" key="4">
    <source>
        <dbReference type="ARBA" id="ARBA00023163"/>
    </source>
</evidence>
<dbReference type="Gene3D" id="4.10.240.10">
    <property type="entry name" value="Zn(2)-C6 fungal-type DNA-binding domain"/>
    <property type="match status" value="1"/>
</dbReference>
<comment type="subcellular location">
    <subcellularLocation>
        <location evidence="1">Nucleus</location>
    </subcellularLocation>
</comment>
<comment type="caution">
    <text evidence="8">The sequence shown here is derived from an EMBL/GenBank/DDBJ whole genome shotgun (WGS) entry which is preliminary data.</text>
</comment>
<dbReference type="InterPro" id="IPR051089">
    <property type="entry name" value="prtT"/>
</dbReference>
<keyword evidence="4" id="KW-0804">Transcription</keyword>
<evidence type="ECO:0000256" key="2">
    <source>
        <dbReference type="ARBA" id="ARBA00023015"/>
    </source>
</evidence>
<keyword evidence="9" id="KW-1185">Reference proteome</keyword>
<dbReference type="GO" id="GO:0000981">
    <property type="term" value="F:DNA-binding transcription factor activity, RNA polymerase II-specific"/>
    <property type="evidence" value="ECO:0007669"/>
    <property type="project" value="InterPro"/>
</dbReference>
<reference evidence="8" key="1">
    <citation type="submission" date="2022-11" db="EMBL/GenBank/DDBJ databases">
        <authorList>
            <person name="Petersen C."/>
        </authorList>
    </citation>
    <scope>NUCLEOTIDE SEQUENCE</scope>
    <source>
        <strain evidence="8">IBT 29864</strain>
    </source>
</reference>
<organism evidence="8 9">
    <name type="scientific">Penicillium cataractarum</name>
    <dbReference type="NCBI Taxonomy" id="2100454"/>
    <lineage>
        <taxon>Eukaryota</taxon>
        <taxon>Fungi</taxon>
        <taxon>Dikarya</taxon>
        <taxon>Ascomycota</taxon>
        <taxon>Pezizomycotina</taxon>
        <taxon>Eurotiomycetes</taxon>
        <taxon>Eurotiomycetidae</taxon>
        <taxon>Eurotiales</taxon>
        <taxon>Aspergillaceae</taxon>
        <taxon>Penicillium</taxon>
    </lineage>
</organism>
<dbReference type="PROSITE" id="PS00463">
    <property type="entry name" value="ZN2_CY6_FUNGAL_1"/>
    <property type="match status" value="1"/>
</dbReference>
<proteinExistence type="predicted"/>
<evidence type="ECO:0000259" key="7">
    <source>
        <dbReference type="PROSITE" id="PS00463"/>
    </source>
</evidence>
<dbReference type="Proteomes" id="UP001147782">
    <property type="component" value="Unassembled WGS sequence"/>
</dbReference>
<dbReference type="GO" id="GO:0000976">
    <property type="term" value="F:transcription cis-regulatory region binding"/>
    <property type="evidence" value="ECO:0007669"/>
    <property type="project" value="TreeGrafter"/>
</dbReference>
<dbReference type="InterPro" id="IPR001138">
    <property type="entry name" value="Zn2Cys6_DnaBD"/>
</dbReference>
<dbReference type="CDD" id="cd12148">
    <property type="entry name" value="fungal_TF_MHR"/>
    <property type="match status" value="1"/>
</dbReference>
<dbReference type="InterPro" id="IPR036864">
    <property type="entry name" value="Zn2-C6_fun-type_DNA-bd_sf"/>
</dbReference>
<keyword evidence="2" id="KW-0805">Transcription regulation</keyword>
<dbReference type="GO" id="GO:0005634">
    <property type="term" value="C:nucleus"/>
    <property type="evidence" value="ECO:0007669"/>
    <property type="project" value="UniProtKB-SubCell"/>
</dbReference>
<evidence type="ECO:0000256" key="3">
    <source>
        <dbReference type="ARBA" id="ARBA00023125"/>
    </source>
</evidence>
<dbReference type="RefSeq" id="XP_056551749.1">
    <property type="nucleotide sequence ID" value="XM_056702749.1"/>
</dbReference>
<dbReference type="PANTHER" id="PTHR31845:SF32">
    <property type="entry name" value="MISCELLANEOUS ZN(II)2CYS6 TRANSCRIPTION FACTOR (EUROFUNG)-RELATED"/>
    <property type="match status" value="1"/>
</dbReference>
<name>A0A9W9RUK3_9EURO</name>
<evidence type="ECO:0000256" key="1">
    <source>
        <dbReference type="ARBA" id="ARBA00004123"/>
    </source>
</evidence>
<gene>
    <name evidence="8" type="ORF">N7496_009836</name>
</gene>
<accession>A0A9W9RUK3</accession>
<dbReference type="EMBL" id="JAPZBS010000008">
    <property type="protein sequence ID" value="KAJ5364123.1"/>
    <property type="molecule type" value="Genomic_DNA"/>
</dbReference>
<dbReference type="GO" id="GO:0008270">
    <property type="term" value="F:zinc ion binding"/>
    <property type="evidence" value="ECO:0007669"/>
    <property type="project" value="InterPro"/>
</dbReference>
<feature type="domain" description="Zn(2)-C6 fungal-type" evidence="7">
    <location>
        <begin position="17"/>
        <end position="47"/>
    </location>
</feature>
<evidence type="ECO:0000313" key="8">
    <source>
        <dbReference type="EMBL" id="KAJ5364123.1"/>
    </source>
</evidence>